<dbReference type="Proteomes" id="UP000437931">
    <property type="component" value="Unassembled WGS sequence"/>
</dbReference>
<evidence type="ECO:0000256" key="1">
    <source>
        <dbReference type="ARBA" id="ARBA00022553"/>
    </source>
</evidence>
<sequence length="119" mass="13174">MKILVVDDYRTMRRVIRMLLGQLGYDDIVEAADGEAALAAMRAEKIGLVISDWNMAPMTGLELLRAVRSDAKLKSTPFLMTVTEGRSDKVIEIREAGVSGYIVKPFNVDMLKEKIASAL</sequence>
<dbReference type="AlphaFoldDB" id="A0A6N7QH28"/>
<evidence type="ECO:0000313" key="7">
    <source>
        <dbReference type="Proteomes" id="UP000439314"/>
    </source>
</evidence>
<dbReference type="GO" id="GO:0000160">
    <property type="term" value="P:phosphorelay signal transduction system"/>
    <property type="evidence" value="ECO:0007669"/>
    <property type="project" value="InterPro"/>
</dbReference>
<dbReference type="PROSITE" id="PS50110">
    <property type="entry name" value="RESPONSE_REGULATORY"/>
    <property type="match status" value="1"/>
</dbReference>
<evidence type="ECO:0000313" key="5">
    <source>
        <dbReference type="EMBL" id="MRH76457.1"/>
    </source>
</evidence>
<reference evidence="6 7" key="1">
    <citation type="submission" date="2019-11" db="EMBL/GenBank/DDBJ databases">
        <title>First report of rice panicle blight caused by Xanthomonas sp. in Iran.</title>
        <authorList>
            <person name="Mirghasempour S.A."/>
            <person name="Huang S."/>
            <person name="Brady C.L."/>
            <person name="Studholme D.J."/>
        </authorList>
    </citation>
    <scope>NUCLEOTIDE SEQUENCE [LARGE SCALE GENOMIC DNA]</scope>
    <source>
        <strain evidence="4 7">ASD011</strain>
        <strain evidence="6">SAM114</strain>
    </source>
</reference>
<evidence type="ECO:0000259" key="3">
    <source>
        <dbReference type="PROSITE" id="PS50110"/>
    </source>
</evidence>
<evidence type="ECO:0000313" key="4">
    <source>
        <dbReference type="EMBL" id="MRH02136.1"/>
    </source>
</evidence>
<feature type="domain" description="Response regulatory" evidence="3">
    <location>
        <begin position="2"/>
        <end position="119"/>
    </location>
</feature>
<dbReference type="PANTHER" id="PTHR44591:SF25">
    <property type="entry name" value="CHEMOTAXIS TWO-COMPONENT RESPONSE REGULATOR"/>
    <property type="match status" value="1"/>
</dbReference>
<reference evidence="5" key="2">
    <citation type="journal article" date="2020" name="Plant Dis.">
        <title>A Grain Rot of Rice in Iran Caused by a Xanthomonas Strain Closely Related to X. sacchari.</title>
        <authorList>
            <person name="Mirghasempour S.A."/>
            <person name="Huang S."/>
            <person name="Studholme D.J."/>
            <person name="Brady C.L."/>
        </authorList>
    </citation>
    <scope>NUCLEOTIDE SEQUENCE</scope>
    <source>
        <strain evidence="5">SAM114</strain>
    </source>
</reference>
<accession>A0A6N7QH28</accession>
<proteinExistence type="predicted"/>
<comment type="caution">
    <text evidence="4">The sequence shown here is derived from an EMBL/GenBank/DDBJ whole genome shotgun (WGS) entry which is preliminary data.</text>
</comment>
<organism evidence="4 7">
    <name type="scientific">Xanthomonas sontii</name>
    <dbReference type="NCBI Taxonomy" id="2650745"/>
    <lineage>
        <taxon>Bacteria</taxon>
        <taxon>Pseudomonadati</taxon>
        <taxon>Pseudomonadota</taxon>
        <taxon>Gammaproteobacteria</taxon>
        <taxon>Lysobacterales</taxon>
        <taxon>Lysobacteraceae</taxon>
        <taxon>Xanthomonas</taxon>
    </lineage>
</organism>
<protein>
    <submittedName>
        <fullName evidence="4">Response regulator</fullName>
    </submittedName>
</protein>
<keyword evidence="1 2" id="KW-0597">Phosphoprotein</keyword>
<feature type="modified residue" description="4-aspartylphosphate" evidence="2">
    <location>
        <position position="52"/>
    </location>
</feature>
<dbReference type="RefSeq" id="WP_153752759.1">
    <property type="nucleotide sequence ID" value="NZ_WJPM01000018.1"/>
</dbReference>
<dbReference type="PANTHER" id="PTHR44591">
    <property type="entry name" value="STRESS RESPONSE REGULATOR PROTEIN 1"/>
    <property type="match status" value="1"/>
</dbReference>
<evidence type="ECO:0000313" key="6">
    <source>
        <dbReference type="Proteomes" id="UP000437931"/>
    </source>
</evidence>
<name>A0A6N7QH28_9XANT</name>
<dbReference type="EMBL" id="WJPN01000018">
    <property type="protein sequence ID" value="MRH02136.1"/>
    <property type="molecule type" value="Genomic_DNA"/>
</dbReference>
<dbReference type="Pfam" id="PF00072">
    <property type="entry name" value="Response_reg"/>
    <property type="match status" value="1"/>
</dbReference>
<evidence type="ECO:0000256" key="2">
    <source>
        <dbReference type="PROSITE-ProRule" id="PRU00169"/>
    </source>
</evidence>
<gene>
    <name evidence="4" type="ORF">GIY21_17705</name>
    <name evidence="5" type="ORF">GIY22_17665</name>
</gene>
<dbReference type="EMBL" id="WJPM01000018">
    <property type="protein sequence ID" value="MRH76457.1"/>
    <property type="molecule type" value="Genomic_DNA"/>
</dbReference>
<dbReference type="Gene3D" id="3.40.50.2300">
    <property type="match status" value="1"/>
</dbReference>
<dbReference type="SUPFAM" id="SSF52172">
    <property type="entry name" value="CheY-like"/>
    <property type="match status" value="1"/>
</dbReference>
<dbReference type="InterPro" id="IPR011006">
    <property type="entry name" value="CheY-like_superfamily"/>
</dbReference>
<dbReference type="InterPro" id="IPR001789">
    <property type="entry name" value="Sig_transdc_resp-reg_receiver"/>
</dbReference>
<dbReference type="InterPro" id="IPR050595">
    <property type="entry name" value="Bact_response_regulator"/>
</dbReference>
<dbReference type="Proteomes" id="UP000439314">
    <property type="component" value="Unassembled WGS sequence"/>
</dbReference>
<dbReference type="SMART" id="SM00448">
    <property type="entry name" value="REC"/>
    <property type="match status" value="1"/>
</dbReference>
<keyword evidence="6" id="KW-1185">Reference proteome</keyword>